<protein>
    <recommendedName>
        <fullName evidence="19">Bifunctional NAD(P)H-hydrate repair enzyme</fullName>
    </recommendedName>
    <alternativeName>
        <fullName evidence="19">Nicotinamide nucleotide repair protein</fullName>
    </alternativeName>
    <domain>
        <recommendedName>
            <fullName evidence="19">ADP-dependent (S)-NAD(P)H-hydrate dehydratase</fullName>
            <ecNumber evidence="19">4.2.1.136</ecNumber>
        </recommendedName>
        <alternativeName>
            <fullName evidence="19">ADP-dependent NAD(P)HX dehydratase</fullName>
        </alternativeName>
    </domain>
    <domain>
        <recommendedName>
            <fullName evidence="19">NAD(P)H-hydrate epimerase</fullName>
            <ecNumber evidence="19">5.1.99.6</ecNumber>
        </recommendedName>
    </domain>
</protein>
<dbReference type="CDD" id="cd01171">
    <property type="entry name" value="YXKO-related"/>
    <property type="match status" value="1"/>
</dbReference>
<dbReference type="PROSITE" id="PS01050">
    <property type="entry name" value="YJEF_C_2"/>
    <property type="match status" value="1"/>
</dbReference>
<evidence type="ECO:0000256" key="17">
    <source>
        <dbReference type="HAMAP-Rule" id="MF_01965"/>
    </source>
</evidence>
<dbReference type="NCBIfam" id="TIGR00196">
    <property type="entry name" value="yjeF_cterm"/>
    <property type="match status" value="1"/>
</dbReference>
<evidence type="ECO:0000256" key="12">
    <source>
        <dbReference type="ARBA" id="ARBA00023239"/>
    </source>
</evidence>
<comment type="similarity">
    <text evidence="4 19">In the C-terminal section; belongs to the NnrD/CARKD family.</text>
</comment>
<keyword evidence="12 17" id="KW-0456">Lyase</keyword>
<comment type="catalytic activity">
    <reaction evidence="16 17 19">
        <text>(6S)-NADPHX + ADP = AMP + phosphate + NADPH + H(+)</text>
        <dbReference type="Rhea" id="RHEA:32235"/>
        <dbReference type="ChEBI" id="CHEBI:15378"/>
        <dbReference type="ChEBI" id="CHEBI:43474"/>
        <dbReference type="ChEBI" id="CHEBI:57783"/>
        <dbReference type="ChEBI" id="CHEBI:64076"/>
        <dbReference type="ChEBI" id="CHEBI:456215"/>
        <dbReference type="ChEBI" id="CHEBI:456216"/>
        <dbReference type="EC" id="4.2.1.136"/>
    </reaction>
</comment>
<dbReference type="Pfam" id="PF03853">
    <property type="entry name" value="YjeF_N"/>
    <property type="match status" value="1"/>
</dbReference>
<comment type="similarity">
    <text evidence="18">Belongs to the NnrE/AIBP family.</text>
</comment>
<accession>A0ABU8I869</accession>
<dbReference type="InterPro" id="IPR029056">
    <property type="entry name" value="Ribokinase-like"/>
</dbReference>
<feature type="domain" description="YjeF C-terminal" evidence="20">
    <location>
        <begin position="223"/>
        <end position="498"/>
    </location>
</feature>
<feature type="binding site" evidence="18">
    <location>
        <begin position="126"/>
        <end position="132"/>
    </location>
    <ligand>
        <name>(6S)-NADPHX</name>
        <dbReference type="ChEBI" id="CHEBI:64076"/>
    </ligand>
</feature>
<dbReference type="HAMAP" id="MF_01965">
    <property type="entry name" value="NADHX_dehydratase"/>
    <property type="match status" value="1"/>
</dbReference>
<name>A0ABU8I869_9SPHI</name>
<comment type="catalytic activity">
    <reaction evidence="15 17 19">
        <text>(6S)-NADHX + ADP = AMP + phosphate + NADH + H(+)</text>
        <dbReference type="Rhea" id="RHEA:32223"/>
        <dbReference type="ChEBI" id="CHEBI:15378"/>
        <dbReference type="ChEBI" id="CHEBI:43474"/>
        <dbReference type="ChEBI" id="CHEBI:57945"/>
        <dbReference type="ChEBI" id="CHEBI:64074"/>
        <dbReference type="ChEBI" id="CHEBI:456215"/>
        <dbReference type="ChEBI" id="CHEBI:456216"/>
        <dbReference type="EC" id="4.2.1.136"/>
    </reaction>
</comment>
<comment type="function">
    <text evidence="18">Catalyzes the epimerization of the S- and R-forms of NAD(P)HX, a damaged form of NAD(P)H that is a result of enzymatic or heat-dependent hydration. This is a prerequisite for the S-specific NAD(P)H-hydrate dehydratase to allow the repair of both epimers of NAD(P)HX.</text>
</comment>
<dbReference type="HAMAP" id="MF_01966">
    <property type="entry name" value="NADHX_epimerase"/>
    <property type="match status" value="1"/>
</dbReference>
<comment type="caution">
    <text evidence="22">The sequence shown here is derived from an EMBL/GenBank/DDBJ whole genome shotgun (WGS) entry which is preliminary data.</text>
</comment>
<comment type="similarity">
    <text evidence="3 19">In the N-terminal section; belongs to the NnrE/AIBP family.</text>
</comment>
<keyword evidence="6 17" id="KW-0547">Nucleotide-binding</keyword>
<evidence type="ECO:0000256" key="6">
    <source>
        <dbReference type="ARBA" id="ARBA00022741"/>
    </source>
</evidence>
<feature type="binding site" evidence="17">
    <location>
        <position position="438"/>
    </location>
    <ligand>
        <name>AMP</name>
        <dbReference type="ChEBI" id="CHEBI:456215"/>
    </ligand>
</feature>
<keyword evidence="5 18" id="KW-0479">Metal-binding</keyword>
<comment type="function">
    <text evidence="14 19">Bifunctional enzyme that catalyzes the epimerization of the S- and R-forms of NAD(P)HX and the dehydration of the S-form of NAD(P)HX at the expense of ADP, which is converted to AMP. This allows the repair of both epimers of NAD(P)HX, a damaged form of NAD(P)H that is a result of enzymatic or heat-dependent hydration.</text>
</comment>
<evidence type="ECO:0000256" key="16">
    <source>
        <dbReference type="ARBA" id="ARBA00049209"/>
    </source>
</evidence>
<dbReference type="PIRSF" id="PIRSF017184">
    <property type="entry name" value="Nnr"/>
    <property type="match status" value="1"/>
</dbReference>
<dbReference type="InterPro" id="IPR030677">
    <property type="entry name" value="Nnr"/>
</dbReference>
<dbReference type="RefSeq" id="WP_134776854.1">
    <property type="nucleotide sequence ID" value="NZ_JAYLLN010000030.1"/>
</dbReference>
<dbReference type="EC" id="4.2.1.136" evidence="19"/>
<evidence type="ECO:0000313" key="23">
    <source>
        <dbReference type="Proteomes" id="UP001363035"/>
    </source>
</evidence>
<feature type="binding site" evidence="17">
    <location>
        <position position="258"/>
    </location>
    <ligand>
        <name>(6S)-NADPHX</name>
        <dbReference type="ChEBI" id="CHEBI:64076"/>
    </ligand>
</feature>
<comment type="similarity">
    <text evidence="17">Belongs to the NnrD/CARKD family.</text>
</comment>
<dbReference type="SUPFAM" id="SSF53613">
    <property type="entry name" value="Ribokinase-like"/>
    <property type="match status" value="1"/>
</dbReference>
<comment type="function">
    <text evidence="17">Catalyzes the dehydration of the S-form of NAD(P)HX at the expense of ADP, which is converted to AMP. Together with NAD(P)HX epimerase, which catalyzes the epimerization of the S- and R-forms, the enzyme allows the repair of both epimers of NAD(P)HX, a damaged form of NAD(P)H that is a result of enzymatic or heat-dependent hydration.</text>
</comment>
<dbReference type="SUPFAM" id="SSF64153">
    <property type="entry name" value="YjeF N-terminal domain-like"/>
    <property type="match status" value="1"/>
</dbReference>
<keyword evidence="8 17" id="KW-0521">NADP</keyword>
<dbReference type="InterPro" id="IPR017953">
    <property type="entry name" value="Carbohydrate_kinase_pred_CS"/>
</dbReference>
<feature type="binding site" evidence="17">
    <location>
        <position position="374"/>
    </location>
    <ligand>
        <name>(6S)-NADPHX</name>
        <dbReference type="ChEBI" id="CHEBI:64076"/>
    </ligand>
</feature>
<dbReference type="PROSITE" id="PS51383">
    <property type="entry name" value="YJEF_C_3"/>
    <property type="match status" value="1"/>
</dbReference>
<feature type="binding site" evidence="17">
    <location>
        <begin position="409"/>
        <end position="413"/>
    </location>
    <ligand>
        <name>AMP</name>
        <dbReference type="ChEBI" id="CHEBI:456215"/>
    </ligand>
</feature>
<dbReference type="NCBIfam" id="TIGR00197">
    <property type="entry name" value="yjeF_nterm"/>
    <property type="match status" value="1"/>
</dbReference>
<evidence type="ECO:0000256" key="1">
    <source>
        <dbReference type="ARBA" id="ARBA00000013"/>
    </source>
</evidence>
<evidence type="ECO:0000256" key="4">
    <source>
        <dbReference type="ARBA" id="ARBA00009524"/>
    </source>
</evidence>
<evidence type="ECO:0000259" key="20">
    <source>
        <dbReference type="PROSITE" id="PS51383"/>
    </source>
</evidence>
<comment type="caution">
    <text evidence="18">Lacks conserved residue(s) required for the propagation of feature annotation.</text>
</comment>
<evidence type="ECO:0000256" key="2">
    <source>
        <dbReference type="ARBA" id="ARBA00000909"/>
    </source>
</evidence>
<gene>
    <name evidence="17" type="primary">nnrD</name>
    <name evidence="18" type="synonym">nnrE</name>
    <name evidence="22" type="ORF">VJ786_12120</name>
</gene>
<feature type="binding site" evidence="17">
    <location>
        <position position="439"/>
    </location>
    <ligand>
        <name>(6S)-NADPHX</name>
        <dbReference type="ChEBI" id="CHEBI:64076"/>
    </ligand>
</feature>
<feature type="binding site" evidence="17">
    <location>
        <position position="321"/>
    </location>
    <ligand>
        <name>(6S)-NADPHX</name>
        <dbReference type="ChEBI" id="CHEBI:64076"/>
    </ligand>
</feature>
<feature type="binding site" evidence="18">
    <location>
        <begin position="60"/>
        <end position="64"/>
    </location>
    <ligand>
        <name>(6S)-NADPHX</name>
        <dbReference type="ChEBI" id="CHEBI:64076"/>
    </ligand>
</feature>
<dbReference type="Gene3D" id="3.40.50.10260">
    <property type="entry name" value="YjeF N-terminal domain"/>
    <property type="match status" value="1"/>
</dbReference>
<evidence type="ECO:0000256" key="11">
    <source>
        <dbReference type="ARBA" id="ARBA00023235"/>
    </source>
</evidence>
<evidence type="ECO:0000256" key="8">
    <source>
        <dbReference type="ARBA" id="ARBA00022857"/>
    </source>
</evidence>
<dbReference type="Proteomes" id="UP001363035">
    <property type="component" value="Unassembled WGS sequence"/>
</dbReference>
<dbReference type="EMBL" id="JAYLLN010000030">
    <property type="protein sequence ID" value="MEI5985646.1"/>
    <property type="molecule type" value="Genomic_DNA"/>
</dbReference>
<evidence type="ECO:0000256" key="9">
    <source>
        <dbReference type="ARBA" id="ARBA00022958"/>
    </source>
</evidence>
<evidence type="ECO:0000256" key="10">
    <source>
        <dbReference type="ARBA" id="ARBA00023027"/>
    </source>
</evidence>
<dbReference type="PROSITE" id="PS51385">
    <property type="entry name" value="YJEF_N"/>
    <property type="match status" value="1"/>
</dbReference>
<dbReference type="PANTHER" id="PTHR12592:SF0">
    <property type="entry name" value="ATP-DEPENDENT (S)-NAD(P)H-HYDRATE DEHYDRATASE"/>
    <property type="match status" value="1"/>
</dbReference>
<feature type="binding site" evidence="18">
    <location>
        <position position="158"/>
    </location>
    <ligand>
        <name>K(+)</name>
        <dbReference type="ChEBI" id="CHEBI:29103"/>
    </ligand>
</feature>
<dbReference type="Gene3D" id="3.40.1190.20">
    <property type="match status" value="1"/>
</dbReference>
<comment type="catalytic activity">
    <reaction evidence="2 18 19">
        <text>(6R)-NADPHX = (6S)-NADPHX</text>
        <dbReference type="Rhea" id="RHEA:32227"/>
        <dbReference type="ChEBI" id="CHEBI:64076"/>
        <dbReference type="ChEBI" id="CHEBI:64077"/>
        <dbReference type="EC" id="5.1.99.6"/>
    </reaction>
</comment>
<reference evidence="22 23" key="1">
    <citation type="submission" date="2024-01" db="EMBL/GenBank/DDBJ databases">
        <title>Sphingobacterium tenebrionis sp. nov., a novel endophyte isolated from tenebrio molitor intestines.</title>
        <authorList>
            <person name="Zhang C."/>
        </authorList>
    </citation>
    <scope>NUCLEOTIDE SEQUENCE [LARGE SCALE GENOMIC DNA]</scope>
    <source>
        <strain evidence="22 23">PU5-4</strain>
    </source>
</reference>
<keyword evidence="13" id="KW-0511">Multifunctional enzyme</keyword>
<comment type="subunit">
    <text evidence="17">Homotetramer.</text>
</comment>
<comment type="cofactor">
    <cofactor evidence="17">
        <name>Mg(2+)</name>
        <dbReference type="ChEBI" id="CHEBI:18420"/>
    </cofactor>
</comment>
<evidence type="ECO:0000256" key="14">
    <source>
        <dbReference type="ARBA" id="ARBA00025153"/>
    </source>
</evidence>
<evidence type="ECO:0000256" key="19">
    <source>
        <dbReference type="PIRNR" id="PIRNR017184"/>
    </source>
</evidence>
<dbReference type="InterPro" id="IPR036652">
    <property type="entry name" value="YjeF_N_dom_sf"/>
</dbReference>
<evidence type="ECO:0000313" key="22">
    <source>
        <dbReference type="EMBL" id="MEI5985646.1"/>
    </source>
</evidence>
<evidence type="ECO:0000259" key="21">
    <source>
        <dbReference type="PROSITE" id="PS51385"/>
    </source>
</evidence>
<evidence type="ECO:0000256" key="15">
    <source>
        <dbReference type="ARBA" id="ARBA00048238"/>
    </source>
</evidence>
<dbReference type="Pfam" id="PF01256">
    <property type="entry name" value="Carb_kinase"/>
    <property type="match status" value="1"/>
</dbReference>
<dbReference type="PANTHER" id="PTHR12592">
    <property type="entry name" value="ATP-DEPENDENT (S)-NAD(P)H-HYDRATE DEHYDRATASE FAMILY MEMBER"/>
    <property type="match status" value="1"/>
</dbReference>
<comment type="catalytic activity">
    <reaction evidence="1 18 19">
        <text>(6R)-NADHX = (6S)-NADHX</text>
        <dbReference type="Rhea" id="RHEA:32215"/>
        <dbReference type="ChEBI" id="CHEBI:64074"/>
        <dbReference type="ChEBI" id="CHEBI:64075"/>
        <dbReference type="EC" id="5.1.99.6"/>
    </reaction>
</comment>
<sequence>MKKILSTSALKQLDLATIHNQEISSWELMERAAFAAFQAIFHDYPDILQAEVSILCGKGNNGGDGLAMARMMRGVGIKVQVFLLESVDYSADNQENQKLLDEFQKVTLNEHLVLNTSTYLIDCLFGFGLNKGLDHSWKYLIEQINAFEGTVLSIDMPSGLPVDFPLEENPIVVEADRVYSFELPKLSFFMPQNGRYVLDFTLIPIQSDQATLEDLSSNYYYLEKEDIRKLLKNRSKFSHKGIYGHGCIIGGSLGKMGAVILASRAALRTGCGLVSNLTPTCGHQILQISHPETMVIMDSGEENLRDFQLPQSYQAIAVGIGMGTSEETERGLGLFLQSLDKDQALVLDADALNLLALNPHWLGHLPENSILSPHPKELKRLIGEWDSDEDKLMKAVDFAIAHKVVLLIKGANTAVINSEGTVYFNSSGNPGMATGGTGDVLTGILAGLKAQGYTALEAALIGVYAHGLAGDLASTELSEEGMIAGDLINYLPKVWNIVRQD</sequence>
<feature type="binding site" evidence="18">
    <location>
        <position position="122"/>
    </location>
    <ligand>
        <name>K(+)</name>
        <dbReference type="ChEBI" id="CHEBI:29103"/>
    </ligand>
</feature>
<dbReference type="InterPro" id="IPR000631">
    <property type="entry name" value="CARKD"/>
</dbReference>
<evidence type="ECO:0000256" key="5">
    <source>
        <dbReference type="ARBA" id="ARBA00022723"/>
    </source>
</evidence>
<feature type="domain" description="YjeF N-terminal" evidence="21">
    <location>
        <begin position="10"/>
        <end position="213"/>
    </location>
</feature>
<keyword evidence="9 18" id="KW-0630">Potassium</keyword>
<dbReference type="EC" id="5.1.99.6" evidence="19"/>
<keyword evidence="23" id="KW-1185">Reference proteome</keyword>
<evidence type="ECO:0000256" key="18">
    <source>
        <dbReference type="HAMAP-Rule" id="MF_01966"/>
    </source>
</evidence>
<keyword evidence="10 17" id="KW-0520">NAD</keyword>
<proteinExistence type="inferred from homology"/>
<comment type="cofactor">
    <cofactor evidence="18 19">
        <name>K(+)</name>
        <dbReference type="ChEBI" id="CHEBI:29103"/>
    </cofactor>
    <text evidence="18 19">Binds 1 potassium ion per subunit.</text>
</comment>
<evidence type="ECO:0000256" key="3">
    <source>
        <dbReference type="ARBA" id="ARBA00006001"/>
    </source>
</evidence>
<keyword evidence="7 17" id="KW-0067">ATP-binding</keyword>
<evidence type="ECO:0000256" key="7">
    <source>
        <dbReference type="ARBA" id="ARBA00022840"/>
    </source>
</evidence>
<evidence type="ECO:0000256" key="13">
    <source>
        <dbReference type="ARBA" id="ARBA00023268"/>
    </source>
</evidence>
<organism evidence="22 23">
    <name type="scientific">Sphingobacterium tenebrionis</name>
    <dbReference type="NCBI Taxonomy" id="3111775"/>
    <lineage>
        <taxon>Bacteria</taxon>
        <taxon>Pseudomonadati</taxon>
        <taxon>Bacteroidota</taxon>
        <taxon>Sphingobacteriia</taxon>
        <taxon>Sphingobacteriales</taxon>
        <taxon>Sphingobacteriaceae</taxon>
        <taxon>Sphingobacterium</taxon>
    </lineage>
</organism>
<keyword evidence="11 18" id="KW-0413">Isomerase</keyword>
<dbReference type="InterPro" id="IPR004443">
    <property type="entry name" value="YjeF_N_dom"/>
</dbReference>
<feature type="binding site" evidence="18">
    <location>
        <position position="155"/>
    </location>
    <ligand>
        <name>(6S)-NADPHX</name>
        <dbReference type="ChEBI" id="CHEBI:64076"/>
    </ligand>
</feature>
<feature type="binding site" evidence="18">
    <location>
        <position position="61"/>
    </location>
    <ligand>
        <name>K(+)</name>
        <dbReference type="ChEBI" id="CHEBI:29103"/>
    </ligand>
</feature>